<protein>
    <submittedName>
        <fullName evidence="1">Uncharacterized protein</fullName>
    </submittedName>
</protein>
<organism evidence="1">
    <name type="scientific">marine metagenome</name>
    <dbReference type="NCBI Taxonomy" id="408172"/>
    <lineage>
        <taxon>unclassified sequences</taxon>
        <taxon>metagenomes</taxon>
        <taxon>ecological metagenomes</taxon>
    </lineage>
</organism>
<evidence type="ECO:0000313" key="1">
    <source>
        <dbReference type="EMBL" id="SVC43254.1"/>
    </source>
</evidence>
<gene>
    <name evidence="1" type="ORF">METZ01_LOCUS296108</name>
</gene>
<dbReference type="EMBL" id="UINC01090909">
    <property type="protein sequence ID" value="SVC43254.1"/>
    <property type="molecule type" value="Genomic_DNA"/>
</dbReference>
<reference evidence="1" key="1">
    <citation type="submission" date="2018-05" db="EMBL/GenBank/DDBJ databases">
        <authorList>
            <person name="Lanie J.A."/>
            <person name="Ng W.-L."/>
            <person name="Kazmierczak K.M."/>
            <person name="Andrzejewski T.M."/>
            <person name="Davidsen T.M."/>
            <person name="Wayne K.J."/>
            <person name="Tettelin H."/>
            <person name="Glass J.I."/>
            <person name="Rusch D."/>
            <person name="Podicherti R."/>
            <person name="Tsui H.-C.T."/>
            <person name="Winkler M.E."/>
        </authorList>
    </citation>
    <scope>NUCLEOTIDE SEQUENCE</scope>
</reference>
<dbReference type="AlphaFoldDB" id="A0A382M2M2"/>
<name>A0A382M2M2_9ZZZZ</name>
<accession>A0A382M2M2</accession>
<proteinExistence type="predicted"/>
<sequence>MNKSYTFIGTSYLNSCEDGYPSFLFANNSNSRFYHQTNLIQEVSKRNPNNTIYNCSEDGHGITTYFRRILTLLNRYNPDVFVFEIPNGQRMLAHTRNEYGENYDIHFPVQVLEAGLPQNLDEEFREVSASIIDDCQTLMTPDELNKYWSKHTNMPFHFGGKQWQGYTTILSNFDDGRKSRFSDVIAQCEIINDFLVSKNKEVYWFSWWPEVESQLTKVNSNKMTFLNPNYICQWKYEKDIGTLNSPEPWRQHLKQFCHDHSHLHSKYMPEFAEYFDQIFK</sequence>